<dbReference type="Proteomes" id="UP000807785">
    <property type="component" value="Unassembled WGS sequence"/>
</dbReference>
<evidence type="ECO:0000313" key="2">
    <source>
        <dbReference type="Proteomes" id="UP000807785"/>
    </source>
</evidence>
<accession>A0A9D7HVX8</accession>
<protein>
    <submittedName>
        <fullName evidence="1">Uncharacterized protein</fullName>
    </submittedName>
</protein>
<proteinExistence type="predicted"/>
<sequence length="67" mass="7542">MVIGGFSDPVTGINKGTAIDRARRRRLRQPRNARLAFTDGAKPFVEWYAEVLSAPADTGIDIWARRR</sequence>
<gene>
    <name evidence="1" type="ORF">IPH26_19440</name>
</gene>
<name>A0A9D7HVX8_9PROT</name>
<dbReference type="EMBL" id="JADJEV010000005">
    <property type="protein sequence ID" value="MBK6975010.1"/>
    <property type="molecule type" value="Genomic_DNA"/>
</dbReference>
<comment type="caution">
    <text evidence="1">The sequence shown here is derived from an EMBL/GenBank/DDBJ whole genome shotgun (WGS) entry which is preliminary data.</text>
</comment>
<evidence type="ECO:0000313" key="1">
    <source>
        <dbReference type="EMBL" id="MBK6975010.1"/>
    </source>
</evidence>
<dbReference type="AlphaFoldDB" id="A0A9D7HVX8"/>
<reference evidence="1" key="1">
    <citation type="submission" date="2020-10" db="EMBL/GenBank/DDBJ databases">
        <title>Connecting structure to function with the recovery of over 1000 high-quality activated sludge metagenome-assembled genomes encoding full-length rRNA genes using long-read sequencing.</title>
        <authorList>
            <person name="Singleton C.M."/>
            <person name="Petriglieri F."/>
            <person name="Kristensen J.M."/>
            <person name="Kirkegaard R.H."/>
            <person name="Michaelsen T.Y."/>
            <person name="Andersen M.H."/>
            <person name="Karst S.M."/>
            <person name="Dueholm M.S."/>
            <person name="Nielsen P.H."/>
            <person name="Albertsen M."/>
        </authorList>
    </citation>
    <scope>NUCLEOTIDE SEQUENCE</scope>
    <source>
        <strain evidence="1">Bjer_18-Q3-R1-45_BAT3C.347</strain>
    </source>
</reference>
<organism evidence="1 2">
    <name type="scientific">Candidatus Methylophosphatis roskildensis</name>
    <dbReference type="NCBI Taxonomy" id="2899263"/>
    <lineage>
        <taxon>Bacteria</taxon>
        <taxon>Pseudomonadati</taxon>
        <taxon>Pseudomonadota</taxon>
        <taxon>Betaproteobacteria</taxon>
        <taxon>Nitrosomonadales</taxon>
        <taxon>Sterolibacteriaceae</taxon>
        <taxon>Candidatus Methylophosphatis</taxon>
    </lineage>
</organism>